<evidence type="ECO:0000313" key="2">
    <source>
        <dbReference type="Proteomes" id="UP000814243"/>
    </source>
</evidence>
<dbReference type="EMBL" id="JACEFF010000930">
    <property type="protein sequence ID" value="KAH9627981.1"/>
    <property type="molecule type" value="Genomic_DNA"/>
</dbReference>
<gene>
    <name evidence="1" type="ORF">HF086_017956</name>
</gene>
<sequence>MEMRHKIVYGRLGFISYRISFLKSYSRTPDGEAFNLKHLSALDNFGGLLPFPHGPALTPAAENKTSKSRLFFLSYPRVTKRDANKDYIKNTDE</sequence>
<name>A0A922M0Z9_SPOEX</name>
<protein>
    <submittedName>
        <fullName evidence="1">Uncharacterized protein</fullName>
    </submittedName>
</protein>
<comment type="caution">
    <text evidence="1">The sequence shown here is derived from an EMBL/GenBank/DDBJ whole genome shotgun (WGS) entry which is preliminary data.</text>
</comment>
<organism evidence="1 2">
    <name type="scientific">Spodoptera exigua</name>
    <name type="common">Beet armyworm</name>
    <name type="synonym">Noctua fulgens</name>
    <dbReference type="NCBI Taxonomy" id="7107"/>
    <lineage>
        <taxon>Eukaryota</taxon>
        <taxon>Metazoa</taxon>
        <taxon>Ecdysozoa</taxon>
        <taxon>Arthropoda</taxon>
        <taxon>Hexapoda</taxon>
        <taxon>Insecta</taxon>
        <taxon>Pterygota</taxon>
        <taxon>Neoptera</taxon>
        <taxon>Endopterygota</taxon>
        <taxon>Lepidoptera</taxon>
        <taxon>Glossata</taxon>
        <taxon>Ditrysia</taxon>
        <taxon>Noctuoidea</taxon>
        <taxon>Noctuidae</taxon>
        <taxon>Amphipyrinae</taxon>
        <taxon>Spodoptera</taxon>
    </lineage>
</organism>
<evidence type="ECO:0000313" key="1">
    <source>
        <dbReference type="EMBL" id="KAH9627981.1"/>
    </source>
</evidence>
<proteinExistence type="predicted"/>
<dbReference type="AlphaFoldDB" id="A0A922M0Z9"/>
<dbReference type="Proteomes" id="UP000814243">
    <property type="component" value="Unassembled WGS sequence"/>
</dbReference>
<reference evidence="1" key="1">
    <citation type="journal article" date="2021" name="G3 (Bethesda)">
        <title>Genome and transcriptome analysis of the beet armyworm Spodoptera exigua reveals targets for pest control. .</title>
        <authorList>
            <person name="Simon S."/>
            <person name="Breeschoten T."/>
            <person name="Jansen H.J."/>
            <person name="Dirks R.P."/>
            <person name="Schranz M.E."/>
            <person name="Ros V.I.D."/>
        </authorList>
    </citation>
    <scope>NUCLEOTIDE SEQUENCE</scope>
    <source>
        <strain evidence="1">TB_SE_WUR_2020</strain>
    </source>
</reference>
<accession>A0A922M0Z9</accession>